<feature type="active site" description="Proton acceptor; specific for L-alanine" evidence="4">
    <location>
        <position position="270"/>
    </location>
</feature>
<name>A0ABR5MIJ0_9BACI</name>
<dbReference type="NCBIfam" id="TIGR00492">
    <property type="entry name" value="alr"/>
    <property type="match status" value="1"/>
</dbReference>
<feature type="binding site" evidence="4">
    <location>
        <position position="318"/>
    </location>
    <ligand>
        <name>substrate</name>
    </ligand>
</feature>
<reference evidence="6 7" key="1">
    <citation type="submission" date="2015-07" db="EMBL/GenBank/DDBJ databases">
        <title>High-quality draft genome sequence of Oceanobacillus caeni HM6, a bacillus isolated from a human feces.</title>
        <authorList>
            <person name="Kumar J."/>
            <person name="Verma M.K."/>
            <person name="Pandey R."/>
            <person name="Bhambi M."/>
            <person name="Chauhan N."/>
        </authorList>
    </citation>
    <scope>NUCLEOTIDE SEQUENCE [LARGE SCALE GENOMIC DNA]</scope>
    <source>
        <strain evidence="6 7">HM6</strain>
    </source>
</reference>
<dbReference type="InterPro" id="IPR020622">
    <property type="entry name" value="Ala_racemase_pyridoxalP-BS"/>
</dbReference>
<feature type="domain" description="Alanine racemase C-terminal" evidence="5">
    <location>
        <begin position="249"/>
        <end position="377"/>
    </location>
</feature>
<dbReference type="HAMAP" id="MF_01201">
    <property type="entry name" value="Ala_racemase"/>
    <property type="match status" value="1"/>
</dbReference>
<dbReference type="InterPro" id="IPR009006">
    <property type="entry name" value="Ala_racemase/Decarboxylase_C"/>
</dbReference>
<keyword evidence="2 4" id="KW-0663">Pyridoxal phosphate</keyword>
<comment type="similarity">
    <text evidence="4">Belongs to the alanine racemase family.</text>
</comment>
<gene>
    <name evidence="6" type="ORF">AFL42_10570</name>
</gene>
<dbReference type="PANTHER" id="PTHR30511">
    <property type="entry name" value="ALANINE RACEMASE"/>
    <property type="match status" value="1"/>
</dbReference>
<dbReference type="PRINTS" id="PR00992">
    <property type="entry name" value="ALARACEMASE"/>
</dbReference>
<dbReference type="EMBL" id="LGTK01000033">
    <property type="protein sequence ID" value="KPH74329.1"/>
    <property type="molecule type" value="Genomic_DNA"/>
</dbReference>
<dbReference type="EC" id="5.1.1.1" evidence="4"/>
<evidence type="ECO:0000313" key="6">
    <source>
        <dbReference type="EMBL" id="KPH74329.1"/>
    </source>
</evidence>
<evidence type="ECO:0000313" key="7">
    <source>
        <dbReference type="Proteomes" id="UP000037854"/>
    </source>
</evidence>
<evidence type="ECO:0000256" key="4">
    <source>
        <dbReference type="HAMAP-Rule" id="MF_01201"/>
    </source>
</evidence>
<dbReference type="SUPFAM" id="SSF51419">
    <property type="entry name" value="PLP-binding barrel"/>
    <property type="match status" value="1"/>
</dbReference>
<dbReference type="CDD" id="cd00430">
    <property type="entry name" value="PLPDE_III_AR"/>
    <property type="match status" value="1"/>
</dbReference>
<comment type="function">
    <text evidence="4">Catalyzes the interconversion of L-alanine and D-alanine. May also act on other amino acids.</text>
</comment>
<dbReference type="SUPFAM" id="SSF50621">
    <property type="entry name" value="Alanine racemase C-terminal domain-like"/>
    <property type="match status" value="1"/>
</dbReference>
<protein>
    <recommendedName>
        <fullName evidence="4">Alanine racemase</fullName>
        <ecNumber evidence="4">5.1.1.1</ecNumber>
    </recommendedName>
</protein>
<evidence type="ECO:0000256" key="1">
    <source>
        <dbReference type="ARBA" id="ARBA00001933"/>
    </source>
</evidence>
<dbReference type="InterPro" id="IPR000821">
    <property type="entry name" value="Ala_racemase"/>
</dbReference>
<keyword evidence="3 4" id="KW-0413">Isomerase</keyword>
<comment type="pathway">
    <text evidence="4">Amino-acid biosynthesis; D-alanine biosynthesis; D-alanine from L-alanine: step 1/1.</text>
</comment>
<dbReference type="PANTHER" id="PTHR30511:SF0">
    <property type="entry name" value="ALANINE RACEMASE, CATABOLIC-RELATED"/>
    <property type="match status" value="1"/>
</dbReference>
<comment type="catalytic activity">
    <reaction evidence="4">
        <text>L-alanine = D-alanine</text>
        <dbReference type="Rhea" id="RHEA:20249"/>
        <dbReference type="ChEBI" id="CHEBI:57416"/>
        <dbReference type="ChEBI" id="CHEBI:57972"/>
        <dbReference type="EC" id="5.1.1.1"/>
    </reaction>
</comment>
<dbReference type="Gene3D" id="2.40.37.10">
    <property type="entry name" value="Lyase, Ornithine Decarboxylase, Chain A, domain 1"/>
    <property type="match status" value="1"/>
</dbReference>
<keyword evidence="7" id="KW-1185">Reference proteome</keyword>
<dbReference type="Proteomes" id="UP000037854">
    <property type="component" value="Unassembled WGS sequence"/>
</dbReference>
<dbReference type="Pfam" id="PF00842">
    <property type="entry name" value="Ala_racemase_C"/>
    <property type="match status" value="1"/>
</dbReference>
<evidence type="ECO:0000256" key="3">
    <source>
        <dbReference type="ARBA" id="ARBA00023235"/>
    </source>
</evidence>
<feature type="binding site" evidence="4">
    <location>
        <position position="141"/>
    </location>
    <ligand>
        <name>substrate</name>
    </ligand>
</feature>
<organism evidence="6 7">
    <name type="scientific">Oceanobacillus caeni</name>
    <dbReference type="NCBI Taxonomy" id="405946"/>
    <lineage>
        <taxon>Bacteria</taxon>
        <taxon>Bacillati</taxon>
        <taxon>Bacillota</taxon>
        <taxon>Bacilli</taxon>
        <taxon>Bacillales</taxon>
        <taxon>Bacillaceae</taxon>
        <taxon>Oceanobacillus</taxon>
    </lineage>
</organism>
<dbReference type="InterPro" id="IPR029066">
    <property type="entry name" value="PLP-binding_barrel"/>
</dbReference>
<dbReference type="Gene3D" id="3.20.20.10">
    <property type="entry name" value="Alanine racemase"/>
    <property type="match status" value="1"/>
</dbReference>
<feature type="modified residue" description="N6-(pyridoxal phosphate)lysine" evidence="4">
    <location>
        <position position="40"/>
    </location>
</feature>
<comment type="cofactor">
    <cofactor evidence="1 4">
        <name>pyridoxal 5'-phosphate</name>
        <dbReference type="ChEBI" id="CHEBI:597326"/>
    </cofactor>
</comment>
<evidence type="ECO:0000256" key="2">
    <source>
        <dbReference type="ARBA" id="ARBA00022898"/>
    </source>
</evidence>
<evidence type="ECO:0000259" key="5">
    <source>
        <dbReference type="SMART" id="SM01005"/>
    </source>
</evidence>
<dbReference type="InterPro" id="IPR001608">
    <property type="entry name" value="Ala_racemase_N"/>
</dbReference>
<sequence>MAVGSYRDTWVEISLDALKSNVKAFKNHINPKTKLMAVIKADGYGHGAIEVAQAALEEGADYLAVAILDEALQIRKAKINAPVLVLGYTGISTETAVEDAINSNITLTVFTKEIAKEIVKTAEELKKIAKVHIKIDSGMNRIGIRKREEALELISLLTSNYVQIEGIFTHFADADNSDSTYTDKQFKHFLSVVDYLEEHDIQIPIKHCCNSAATISYPHMHMDMVRVGISLYGLYPSEHLKNKIKLIQVMSFKTKPVHIKNVDIGEPISYGCTFSTKSHSKIATIPVGYADGFTRALSNKGNVSVKGKRAPIVGRICMDQSMIDITDIPYVSKEDTVTIFGEPSDGFISLDEVAEQLQTIHYEIVCLIGRRVSRVYIQNGKLHHAKGL</sequence>
<feature type="active site" description="Proton acceptor; specific for D-alanine" evidence="4">
    <location>
        <position position="40"/>
    </location>
</feature>
<comment type="caution">
    <text evidence="6">The sequence shown here is derived from an EMBL/GenBank/DDBJ whole genome shotgun (WGS) entry which is preliminary data.</text>
</comment>
<dbReference type="PROSITE" id="PS00395">
    <property type="entry name" value="ALANINE_RACEMASE"/>
    <property type="match status" value="1"/>
</dbReference>
<dbReference type="Pfam" id="PF01168">
    <property type="entry name" value="Ala_racemase_N"/>
    <property type="match status" value="1"/>
</dbReference>
<dbReference type="SMART" id="SM01005">
    <property type="entry name" value="Ala_racemase_C"/>
    <property type="match status" value="1"/>
</dbReference>
<dbReference type="RefSeq" id="WP_060668615.1">
    <property type="nucleotide sequence ID" value="NZ_JARTGE010000102.1"/>
</dbReference>
<proteinExistence type="inferred from homology"/>
<dbReference type="InterPro" id="IPR011079">
    <property type="entry name" value="Ala_racemase_C"/>
</dbReference>
<accession>A0ABR5MIJ0</accession>